<dbReference type="EMBL" id="JAHFVK010000002">
    <property type="protein sequence ID" value="MBT2134650.1"/>
    <property type="molecule type" value="Genomic_DNA"/>
</dbReference>
<gene>
    <name evidence="1" type="ORF">KK137_09920</name>
</gene>
<accession>A0ABS5W4G9</accession>
<name>A0ABS5W4G9_9SPHN</name>
<comment type="caution">
    <text evidence="1">The sequence shown here is derived from an EMBL/GenBank/DDBJ whole genome shotgun (WGS) entry which is preliminary data.</text>
</comment>
<organism evidence="1 2">
    <name type="scientific">Croceibacterium selenioxidans</name>
    <dbReference type="NCBI Taxonomy" id="2838833"/>
    <lineage>
        <taxon>Bacteria</taxon>
        <taxon>Pseudomonadati</taxon>
        <taxon>Pseudomonadota</taxon>
        <taxon>Alphaproteobacteria</taxon>
        <taxon>Sphingomonadales</taxon>
        <taxon>Erythrobacteraceae</taxon>
        <taxon>Croceibacterium</taxon>
    </lineage>
</organism>
<evidence type="ECO:0000313" key="1">
    <source>
        <dbReference type="EMBL" id="MBT2134650.1"/>
    </source>
</evidence>
<reference evidence="1 2" key="1">
    <citation type="submission" date="2021-05" db="EMBL/GenBank/DDBJ databases">
        <title>Croceibacterium sp. LX-88 genome sequence.</title>
        <authorList>
            <person name="Luo X."/>
        </authorList>
    </citation>
    <scope>NUCLEOTIDE SEQUENCE [LARGE SCALE GENOMIC DNA]</scope>
    <source>
        <strain evidence="1 2">LX-88</strain>
    </source>
</reference>
<protein>
    <submittedName>
        <fullName evidence="1">Uncharacterized protein</fullName>
    </submittedName>
</protein>
<evidence type="ECO:0000313" key="2">
    <source>
        <dbReference type="Proteomes" id="UP000811255"/>
    </source>
</evidence>
<keyword evidence="2" id="KW-1185">Reference proteome</keyword>
<sequence length="205" mass="21111">MAGLTIAGKLCAPAGKHSVITALAGLAVSIMPHTALAQSSSGYDALPLSNARICNVVAQPASAESGEAVHAWCWGNGVVLGAADRFTSSTNIDLETTVIEIEHQGRTRVLLVRPDKSGQPLVEDFSGTLAASVGRVPWDGLAGLTVALDRFMSDGTLAVTAAEAATADGFQRRTVNIAQSASEVRIADHLAHDSERATASAADTH</sequence>
<dbReference type="RefSeq" id="WP_214536282.1">
    <property type="nucleotide sequence ID" value="NZ_JAHFVK010000002.1"/>
</dbReference>
<proteinExistence type="predicted"/>
<dbReference type="Proteomes" id="UP000811255">
    <property type="component" value="Unassembled WGS sequence"/>
</dbReference>